<evidence type="ECO:0000313" key="14">
    <source>
        <dbReference type="Proteomes" id="UP000239706"/>
    </source>
</evidence>
<keyword evidence="7 11" id="KW-0472">Membrane</keyword>
<dbReference type="InterPro" id="IPR017850">
    <property type="entry name" value="Alkaline_phosphatase_core_sf"/>
</dbReference>
<feature type="transmembrane region" description="Helical" evidence="11">
    <location>
        <begin position="134"/>
        <end position="162"/>
    </location>
</feature>
<feature type="binding site" evidence="10">
    <location>
        <position position="496"/>
    </location>
    <ligand>
        <name>Mn(2+)</name>
        <dbReference type="ChEBI" id="CHEBI:29035"/>
    </ligand>
</feature>
<comment type="pathway">
    <text evidence="2">Cell wall biogenesis; lipoteichoic acid biosynthesis.</text>
</comment>
<evidence type="ECO:0000256" key="8">
    <source>
        <dbReference type="PIRSR" id="PIRSR005091-1"/>
    </source>
</evidence>
<dbReference type="EMBL" id="PVXO01000068">
    <property type="protein sequence ID" value="PRR77135.1"/>
    <property type="molecule type" value="Genomic_DNA"/>
</dbReference>
<organism evidence="13 14">
    <name type="scientific">Clostridium liquoris</name>
    <dbReference type="NCBI Taxonomy" id="1289519"/>
    <lineage>
        <taxon>Bacteria</taxon>
        <taxon>Bacillati</taxon>
        <taxon>Bacillota</taxon>
        <taxon>Clostridia</taxon>
        <taxon>Eubacteriales</taxon>
        <taxon>Clostridiaceae</taxon>
        <taxon>Clostridium</taxon>
    </lineage>
</organism>
<feature type="active site" evidence="8">
    <location>
        <position position="323"/>
    </location>
</feature>
<evidence type="ECO:0000256" key="6">
    <source>
        <dbReference type="ARBA" id="ARBA00022989"/>
    </source>
</evidence>
<dbReference type="RefSeq" id="WP_106064583.1">
    <property type="nucleotide sequence ID" value="NZ_PVXO01000068.1"/>
</dbReference>
<comment type="similarity">
    <text evidence="3">Belongs to the LTA synthase family.</text>
</comment>
<gene>
    <name evidence="13" type="primary">ltaS1_2</name>
    <name evidence="13" type="ORF">CLLI_25470</name>
</gene>
<feature type="binding site" evidence="10">
    <location>
        <position position="497"/>
    </location>
    <ligand>
        <name>Mn(2+)</name>
        <dbReference type="ChEBI" id="CHEBI:29035"/>
    </ligand>
</feature>
<dbReference type="SUPFAM" id="SSF53649">
    <property type="entry name" value="Alkaline phosphatase-like"/>
    <property type="match status" value="1"/>
</dbReference>
<name>A0A2T0B0M3_9CLOT</name>
<feature type="transmembrane region" description="Helical" evidence="11">
    <location>
        <begin position="29"/>
        <end position="50"/>
    </location>
</feature>
<evidence type="ECO:0000256" key="9">
    <source>
        <dbReference type="PIRSR" id="PIRSR005091-2"/>
    </source>
</evidence>
<keyword evidence="14" id="KW-1185">Reference proteome</keyword>
<protein>
    <submittedName>
        <fullName evidence="13">Lipoteichoic acid synthase 1</fullName>
    </submittedName>
</protein>
<evidence type="ECO:0000256" key="4">
    <source>
        <dbReference type="ARBA" id="ARBA00022475"/>
    </source>
</evidence>
<dbReference type="PIRSF" id="PIRSF005091">
    <property type="entry name" value="Mmb_sulf_HI1246"/>
    <property type="match status" value="1"/>
</dbReference>
<keyword evidence="9" id="KW-0479">Metal-binding</keyword>
<dbReference type="InterPro" id="IPR000917">
    <property type="entry name" value="Sulfatase_N"/>
</dbReference>
<dbReference type="AlphaFoldDB" id="A0A2T0B0M3"/>
<dbReference type="PANTHER" id="PTHR47371:SF3">
    <property type="entry name" value="PHOSPHOGLYCEROL TRANSFERASE I"/>
    <property type="match status" value="1"/>
</dbReference>
<feature type="binding site" evidence="9">
    <location>
        <position position="436"/>
    </location>
    <ligand>
        <name>substrate</name>
    </ligand>
</feature>
<comment type="subcellular location">
    <subcellularLocation>
        <location evidence="1">Cell membrane</location>
        <topology evidence="1">Multi-pass membrane protein</topology>
    </subcellularLocation>
</comment>
<dbReference type="Proteomes" id="UP000239706">
    <property type="component" value="Unassembled WGS sequence"/>
</dbReference>
<evidence type="ECO:0000256" key="7">
    <source>
        <dbReference type="ARBA" id="ARBA00023136"/>
    </source>
</evidence>
<evidence type="ECO:0000256" key="11">
    <source>
        <dbReference type="SAM" id="Phobius"/>
    </source>
</evidence>
<accession>A0A2T0B0M3</accession>
<evidence type="ECO:0000313" key="13">
    <source>
        <dbReference type="EMBL" id="PRR77135.1"/>
    </source>
</evidence>
<comment type="caution">
    <text evidence="13">The sequence shown here is derived from an EMBL/GenBank/DDBJ whole genome shotgun (WGS) entry which is preliminary data.</text>
</comment>
<keyword evidence="5 11" id="KW-0812">Transmembrane</keyword>
<dbReference type="GO" id="GO:0046872">
    <property type="term" value="F:metal ion binding"/>
    <property type="evidence" value="ECO:0007669"/>
    <property type="project" value="UniProtKB-KW"/>
</dbReference>
<keyword evidence="6 11" id="KW-1133">Transmembrane helix</keyword>
<dbReference type="InterPro" id="IPR050448">
    <property type="entry name" value="OpgB/LTA_synthase_biosynth"/>
</dbReference>
<sequence length="619" mass="71520">MQLIKRNVNNYPSLNYFKKMIISLCKNHWLFILIVLSLYLKSLAFVGYIASSSGNYIAIAKIPMYLMSFILYTSIIVAFVSLGYIFKGRAQYIAFWCIDLIISLFMFFDIIYYRGFQGLMSPYNLSQKANLENLGGTILSMMKASDIVFFLDLIILAFIFFINRKIYSSVKRRIILFFVLLLLGSGTAFYYHYRYDVIEAGANKRYFFVYWSPLYNVSNMSPLGYHIYDNYLYFKNSKRLQLTKNDVGEIKKWYEDKKEILPDNEYKASLKGKNLIIIQVESLENFLIGQKIQGQEITPNLNKLLKNSLYFSQIYEQVAGGNSSDSDLMTNTSTYPVKNGSTFFRFPDNQYNSLPNLMKGLGYYTSAFHPDGGGYWNWMPALTSMGFDKCTDVTGFNVDETIGLGLSDGSYLRQLGDKIINQPQPFYSFFVTLTSHMPFDIPKQYREMKLTDNIDKTVVGDYFQSMHYTDKQLGSFMDKLDKKGVLNNSVLVIYGDHCGIHKYYKDKLDNITPRENWWYENNLRVPLIVYSKDIKGKEINTIGGHIDIMPTISYLMGVDENKYINTAMGRNLLKTDKSFVVLSNGVYIGKSKNEKEKRTAINGLNISDKMLRSNYFKTN</sequence>
<dbReference type="PANTHER" id="PTHR47371">
    <property type="entry name" value="LIPOTEICHOIC ACID SYNTHASE"/>
    <property type="match status" value="1"/>
</dbReference>
<dbReference type="InterPro" id="IPR012160">
    <property type="entry name" value="LtaS-like"/>
</dbReference>
<evidence type="ECO:0000256" key="10">
    <source>
        <dbReference type="PIRSR" id="PIRSR005091-3"/>
    </source>
</evidence>
<evidence type="ECO:0000256" key="1">
    <source>
        <dbReference type="ARBA" id="ARBA00004651"/>
    </source>
</evidence>
<dbReference type="GO" id="GO:0005886">
    <property type="term" value="C:plasma membrane"/>
    <property type="evidence" value="ECO:0007669"/>
    <property type="project" value="UniProtKB-SubCell"/>
</dbReference>
<dbReference type="CDD" id="cd16015">
    <property type="entry name" value="LTA_synthase"/>
    <property type="match status" value="1"/>
</dbReference>
<dbReference type="Gene3D" id="3.40.720.10">
    <property type="entry name" value="Alkaline Phosphatase, subunit A"/>
    <property type="match status" value="1"/>
</dbReference>
<dbReference type="Pfam" id="PF00884">
    <property type="entry name" value="Sulfatase"/>
    <property type="match status" value="1"/>
</dbReference>
<feature type="binding site" evidence="10">
    <location>
        <position position="281"/>
    </location>
    <ligand>
        <name>Mn(2+)</name>
        <dbReference type="ChEBI" id="CHEBI:29035"/>
    </ligand>
</feature>
<feature type="transmembrane region" description="Helical" evidence="11">
    <location>
        <begin position="174"/>
        <end position="193"/>
    </location>
</feature>
<keyword evidence="9" id="KW-0464">Manganese</keyword>
<evidence type="ECO:0000256" key="3">
    <source>
        <dbReference type="ARBA" id="ARBA00009983"/>
    </source>
</evidence>
<evidence type="ECO:0000259" key="12">
    <source>
        <dbReference type="Pfam" id="PF00884"/>
    </source>
</evidence>
<feature type="transmembrane region" description="Helical" evidence="11">
    <location>
        <begin position="93"/>
        <end position="114"/>
    </location>
</feature>
<proteinExistence type="inferred from homology"/>
<evidence type="ECO:0000256" key="5">
    <source>
        <dbReference type="ARBA" id="ARBA00022692"/>
    </source>
</evidence>
<feature type="transmembrane region" description="Helical" evidence="11">
    <location>
        <begin position="62"/>
        <end position="86"/>
    </location>
</feature>
<dbReference type="OrthoDB" id="5901192at2"/>
<keyword evidence="4" id="KW-1003">Cell membrane</keyword>
<evidence type="ECO:0000256" key="2">
    <source>
        <dbReference type="ARBA" id="ARBA00004936"/>
    </source>
</evidence>
<dbReference type="Gene3D" id="3.30.1120.170">
    <property type="match status" value="1"/>
</dbReference>
<reference evidence="13 14" key="1">
    <citation type="submission" date="2018-03" db="EMBL/GenBank/DDBJ databases">
        <title>Genome sequence of Clostridium liquoris DSM 100320.</title>
        <authorList>
            <person name="Poehlein A."/>
            <person name="Daniel R."/>
        </authorList>
    </citation>
    <scope>NUCLEOTIDE SEQUENCE [LARGE SCALE GENOMIC DNA]</scope>
    <source>
        <strain evidence="13 14">DSM 100320</strain>
    </source>
</reference>
<feature type="domain" description="Sulfatase N-terminal" evidence="12">
    <location>
        <begin position="273"/>
        <end position="558"/>
    </location>
</feature>